<dbReference type="RefSeq" id="WP_170087163.1">
    <property type="nucleotide sequence ID" value="NZ_JABAFG010000003.1"/>
</dbReference>
<dbReference type="InterPro" id="IPR050273">
    <property type="entry name" value="GppA/Ppx_hydrolase"/>
</dbReference>
<accession>A0A848BNY9</accession>
<dbReference type="GO" id="GO:0016787">
    <property type="term" value="F:hydrolase activity"/>
    <property type="evidence" value="ECO:0007669"/>
    <property type="project" value="UniProtKB-KW"/>
</dbReference>
<dbReference type="PIRSF" id="PIRSF001267">
    <property type="entry name" value="Pyrophosphatase_GppA_Ppx"/>
    <property type="match status" value="1"/>
</dbReference>
<dbReference type="Gene3D" id="3.30.420.40">
    <property type="match status" value="1"/>
</dbReference>
<dbReference type="InterPro" id="IPR048950">
    <property type="entry name" value="Ppx_GppA_C"/>
</dbReference>
<comment type="caution">
    <text evidence="5">The sequence shown here is derived from an EMBL/GenBank/DDBJ whole genome shotgun (WGS) entry which is preliminary data.</text>
</comment>
<dbReference type="SUPFAM" id="SSF109604">
    <property type="entry name" value="HD-domain/PDEase-like"/>
    <property type="match status" value="1"/>
</dbReference>
<dbReference type="EMBL" id="JABAFG010000003">
    <property type="protein sequence ID" value="NME27452.1"/>
    <property type="molecule type" value="Genomic_DNA"/>
</dbReference>
<dbReference type="Gene3D" id="3.30.420.150">
    <property type="entry name" value="Exopolyphosphatase. Domain 2"/>
    <property type="match status" value="1"/>
</dbReference>
<dbReference type="GO" id="GO:0006357">
    <property type="term" value="P:regulation of transcription by RNA polymerase II"/>
    <property type="evidence" value="ECO:0007669"/>
    <property type="project" value="TreeGrafter"/>
</dbReference>
<evidence type="ECO:0000313" key="6">
    <source>
        <dbReference type="Proteomes" id="UP000591071"/>
    </source>
</evidence>
<dbReference type="SUPFAM" id="SSF53067">
    <property type="entry name" value="Actin-like ATPase domain"/>
    <property type="match status" value="2"/>
</dbReference>
<dbReference type="Gene3D" id="1.10.3210.10">
    <property type="entry name" value="Hypothetical protein af1432"/>
    <property type="match status" value="1"/>
</dbReference>
<protein>
    <submittedName>
        <fullName evidence="5">Ppx/GppA family phosphatase</fullName>
    </submittedName>
</protein>
<comment type="similarity">
    <text evidence="1">Belongs to the GppA/Ppx family.</text>
</comment>
<dbReference type="CDD" id="cd24052">
    <property type="entry name" value="ASKHA_NBD_HpPPX-GppA-like"/>
    <property type="match status" value="1"/>
</dbReference>
<evidence type="ECO:0000256" key="2">
    <source>
        <dbReference type="ARBA" id="ARBA00022801"/>
    </source>
</evidence>
<reference evidence="5 6" key="1">
    <citation type="submission" date="2020-04" db="EMBL/GenBank/DDBJ databases">
        <authorList>
            <person name="Hitch T.C.A."/>
            <person name="Wylensek D."/>
            <person name="Clavel T."/>
        </authorList>
    </citation>
    <scope>NUCLEOTIDE SEQUENCE [LARGE SCALE GENOMIC DNA]</scope>
    <source>
        <strain evidence="5 6">Oil-RF-744-FAT-WT-6-1</strain>
    </source>
</reference>
<sequence length="509" mass="56943">MEKIAIIDLGSNSIRFVALQIADNGAYSFMYQEKEAIRLGHGLSETQKLSEKGMERAMTCLKVYKHMMDVGHIEHCIAVATAAVRNASNGDDFLKRINKETGITMNVITGEREAYLGYLGVINTINVRDFVLFDLGGASVELTLVRNGEIKKSVSVPIGAVTLTEKFNTSGDPDPDALEACQKYVGKQLEEVSFIADAGLPLIGIGGTARNFAKMDQRITGYDLSKIHNYILSYDNFENLFIEITTRTAVNRKKIPGLSSDRSDLIIAGALVIDTLFSLTRSQELIVSGCGLREGLFFEYYAAYANMEKPRFDDILEQSISNFLKALPNTNYQHIQQVERVATMLFDQLQPLHGYGPKERRLLVTAARLHDVGKIINYYDHARHSAFIIGHAPIYGLTQMEQIDASFIAGFHHGISRKIMRSYRYAHMPSEEEWTMIRRLSTLLALAEASDLTYEQLVDNIEVAHAENVIVLILTVTPGATYNAADYEMKQLLSQFKKEFGASLLLVWK</sequence>
<organism evidence="5 6">
    <name type="scientific">Megasphaera hexanoica</name>
    <dbReference type="NCBI Taxonomy" id="1675036"/>
    <lineage>
        <taxon>Bacteria</taxon>
        <taxon>Bacillati</taxon>
        <taxon>Bacillota</taxon>
        <taxon>Negativicutes</taxon>
        <taxon>Veillonellales</taxon>
        <taxon>Veillonellaceae</taxon>
        <taxon>Megasphaera</taxon>
    </lineage>
</organism>
<dbReference type="InterPro" id="IPR030673">
    <property type="entry name" value="PyroPPase_GppA_Ppx"/>
</dbReference>
<gene>
    <name evidence="5" type="ORF">HF872_02240</name>
</gene>
<dbReference type="PANTHER" id="PTHR30005">
    <property type="entry name" value="EXOPOLYPHOSPHATASE"/>
    <property type="match status" value="1"/>
</dbReference>
<dbReference type="Pfam" id="PF21447">
    <property type="entry name" value="Ppx-GppA_III"/>
    <property type="match status" value="1"/>
</dbReference>
<feature type="domain" description="Ppx/GppA phosphatase N-terminal" evidence="3">
    <location>
        <begin position="23"/>
        <end position="299"/>
    </location>
</feature>
<feature type="domain" description="Ppx/GppA phosphatase C-terminal" evidence="4">
    <location>
        <begin position="329"/>
        <end position="447"/>
    </location>
</feature>
<dbReference type="PANTHER" id="PTHR30005:SF0">
    <property type="entry name" value="RETROGRADE REGULATION PROTEIN 2"/>
    <property type="match status" value="1"/>
</dbReference>
<evidence type="ECO:0000256" key="1">
    <source>
        <dbReference type="ARBA" id="ARBA00007125"/>
    </source>
</evidence>
<keyword evidence="2" id="KW-0378">Hydrolase</keyword>
<dbReference type="CDD" id="cd00077">
    <property type="entry name" value="HDc"/>
    <property type="match status" value="1"/>
</dbReference>
<dbReference type="InterPro" id="IPR043129">
    <property type="entry name" value="ATPase_NBD"/>
</dbReference>
<dbReference type="InterPro" id="IPR003607">
    <property type="entry name" value="HD/PDEase_dom"/>
</dbReference>
<evidence type="ECO:0000259" key="4">
    <source>
        <dbReference type="Pfam" id="PF21447"/>
    </source>
</evidence>
<evidence type="ECO:0000313" key="5">
    <source>
        <dbReference type="EMBL" id="NME27452.1"/>
    </source>
</evidence>
<dbReference type="Proteomes" id="UP000591071">
    <property type="component" value="Unassembled WGS sequence"/>
</dbReference>
<name>A0A848BNY9_9FIRM</name>
<proteinExistence type="inferred from homology"/>
<dbReference type="Pfam" id="PF02541">
    <property type="entry name" value="Ppx-GppA"/>
    <property type="match status" value="1"/>
</dbReference>
<dbReference type="AlphaFoldDB" id="A0A848BNY9"/>
<dbReference type="InterPro" id="IPR003695">
    <property type="entry name" value="Ppx_GppA_N"/>
</dbReference>
<evidence type="ECO:0000259" key="3">
    <source>
        <dbReference type="Pfam" id="PF02541"/>
    </source>
</evidence>